<feature type="transmembrane region" description="Helical" evidence="1">
    <location>
        <begin position="20"/>
        <end position="49"/>
    </location>
</feature>
<protein>
    <submittedName>
        <fullName evidence="2">Uncharacterized protein</fullName>
    </submittedName>
</protein>
<name>A0A2M6W4K5_9BACT</name>
<keyword evidence="1" id="KW-1133">Transmembrane helix</keyword>
<dbReference type="Proteomes" id="UP000231183">
    <property type="component" value="Unassembled WGS sequence"/>
</dbReference>
<sequence>MMDLKLNLLPPDKKNRLKNLISFIFSKHILEIILIGCCVIAMALIWSWVVLQEGFSELIASSYSVNKEYLSYNQEIKKINIHINGVQKASQNFWPTLPYITQIAQNLPADIKLTALYCDFDNKKMELQGVAKTRDDLVNYQEKLKEISWLGETNTPLSKLFQKNDISFEFKTSLKTP</sequence>
<dbReference type="InterPro" id="IPR007813">
    <property type="entry name" value="PilN"/>
</dbReference>
<keyword evidence="1" id="KW-0812">Transmembrane</keyword>
<evidence type="ECO:0000313" key="3">
    <source>
        <dbReference type="Proteomes" id="UP000231183"/>
    </source>
</evidence>
<proteinExistence type="predicted"/>
<reference evidence="3" key="1">
    <citation type="submission" date="2017-09" db="EMBL/GenBank/DDBJ databases">
        <title>Depth-based differentiation of microbial function through sediment-hosted aquifers and enrichment of novel symbionts in the deep terrestrial subsurface.</title>
        <authorList>
            <person name="Probst A.J."/>
            <person name="Ladd B."/>
            <person name="Jarett J.K."/>
            <person name="Geller-Mcgrath D.E."/>
            <person name="Sieber C.M.K."/>
            <person name="Emerson J.B."/>
            <person name="Anantharaman K."/>
            <person name="Thomas B.C."/>
            <person name="Malmstrom R."/>
            <person name="Stieglmeier M."/>
            <person name="Klingl A."/>
            <person name="Woyke T."/>
            <person name="Ryan C.M."/>
            <person name="Banfield J.F."/>
        </authorList>
    </citation>
    <scope>NUCLEOTIDE SEQUENCE [LARGE SCALE GENOMIC DNA]</scope>
</reference>
<dbReference type="AlphaFoldDB" id="A0A2M6W4K5"/>
<dbReference type="Pfam" id="PF05137">
    <property type="entry name" value="PilN"/>
    <property type="match status" value="1"/>
</dbReference>
<evidence type="ECO:0000313" key="2">
    <source>
        <dbReference type="EMBL" id="PIT87729.1"/>
    </source>
</evidence>
<comment type="caution">
    <text evidence="2">The sequence shown here is derived from an EMBL/GenBank/DDBJ whole genome shotgun (WGS) entry which is preliminary data.</text>
</comment>
<organism evidence="2 3">
    <name type="scientific">Candidatus Magasanikbacteria bacterium CG10_big_fil_rev_8_21_14_0_10_40_10</name>
    <dbReference type="NCBI Taxonomy" id="1974648"/>
    <lineage>
        <taxon>Bacteria</taxon>
        <taxon>Candidatus Magasanikiibacteriota</taxon>
    </lineage>
</organism>
<keyword evidence="1" id="KW-0472">Membrane</keyword>
<accession>A0A2M6W4K5</accession>
<evidence type="ECO:0000256" key="1">
    <source>
        <dbReference type="SAM" id="Phobius"/>
    </source>
</evidence>
<gene>
    <name evidence="2" type="ORF">COU31_01300</name>
</gene>
<dbReference type="EMBL" id="PFBX01000010">
    <property type="protein sequence ID" value="PIT87729.1"/>
    <property type="molecule type" value="Genomic_DNA"/>
</dbReference>